<proteinExistence type="predicted"/>
<name>A0A1H7WB28_OLID1</name>
<dbReference type="STRING" id="407022.SAMN05661044_04483"/>
<feature type="domain" description="DUF4168" evidence="2">
    <location>
        <begin position="38"/>
        <end position="89"/>
    </location>
</feature>
<keyword evidence="4" id="KW-1185">Reference proteome</keyword>
<evidence type="ECO:0000313" key="3">
    <source>
        <dbReference type="EMBL" id="SEM18295.1"/>
    </source>
</evidence>
<feature type="domain" description="DUF4168" evidence="2">
    <location>
        <begin position="94"/>
        <end position="152"/>
    </location>
</feature>
<feature type="chain" id="PRO_5011474279" description="DUF4168 domain-containing protein" evidence="1">
    <location>
        <begin position="27"/>
        <end position="160"/>
    </location>
</feature>
<reference evidence="4" key="1">
    <citation type="submission" date="2016-10" db="EMBL/GenBank/DDBJ databases">
        <authorList>
            <person name="Varghese N."/>
            <person name="Submissions S."/>
        </authorList>
    </citation>
    <scope>NUCLEOTIDE SEQUENCE [LARGE SCALE GENOMIC DNA]</scope>
    <source>
        <strain evidence="4">DSM 18733</strain>
    </source>
</reference>
<accession>A0A1H7WB28</accession>
<protein>
    <recommendedName>
        <fullName evidence="2">DUF4168 domain-containing protein</fullName>
    </recommendedName>
</protein>
<sequence>MRILKNNITVMIALLFAVSIGSKALAQENTGQQVPLKEDFKKEELQSFIKANQKVVELQKVSEEKMVKVIQEEGLTVERFNQLAASQQNPDKKVQAEPKEMETFNAAAQKITGIGKEADTQMQQSIKQEGIDVETYQQIILAYQKSPKVKQQLEALLPKK</sequence>
<dbReference type="EMBL" id="FOAF01000008">
    <property type="protein sequence ID" value="SEM18295.1"/>
    <property type="molecule type" value="Genomic_DNA"/>
</dbReference>
<feature type="signal peptide" evidence="1">
    <location>
        <begin position="1"/>
        <end position="26"/>
    </location>
</feature>
<evidence type="ECO:0000313" key="4">
    <source>
        <dbReference type="Proteomes" id="UP000199421"/>
    </source>
</evidence>
<dbReference type="Pfam" id="PF13767">
    <property type="entry name" value="DUF4168"/>
    <property type="match status" value="2"/>
</dbReference>
<keyword evidence="1" id="KW-0732">Signal</keyword>
<dbReference type="InterPro" id="IPR025433">
    <property type="entry name" value="DUF4168"/>
</dbReference>
<evidence type="ECO:0000259" key="2">
    <source>
        <dbReference type="Pfam" id="PF13767"/>
    </source>
</evidence>
<dbReference type="AlphaFoldDB" id="A0A1H7WB28"/>
<organism evidence="3 4">
    <name type="scientific">Olivibacter domesticus</name>
    <name type="common">Pseudosphingobacterium domesticum</name>
    <dbReference type="NCBI Taxonomy" id="407022"/>
    <lineage>
        <taxon>Bacteria</taxon>
        <taxon>Pseudomonadati</taxon>
        <taxon>Bacteroidota</taxon>
        <taxon>Sphingobacteriia</taxon>
        <taxon>Sphingobacteriales</taxon>
        <taxon>Sphingobacteriaceae</taxon>
        <taxon>Olivibacter</taxon>
    </lineage>
</organism>
<gene>
    <name evidence="3" type="ORF">SAMN05661044_04483</name>
</gene>
<dbReference type="Proteomes" id="UP000199421">
    <property type="component" value="Unassembled WGS sequence"/>
</dbReference>
<evidence type="ECO:0000256" key="1">
    <source>
        <dbReference type="SAM" id="SignalP"/>
    </source>
</evidence>